<protein>
    <submittedName>
        <fullName evidence="1">Uncharacterized protein</fullName>
    </submittedName>
</protein>
<dbReference type="KEGG" id="serj:SGUI_1317"/>
<gene>
    <name evidence="1" type="ORF">SGUI_1317</name>
</gene>
<reference evidence="1 2" key="1">
    <citation type="submission" date="2016-03" db="EMBL/GenBank/DDBJ databases">
        <title>Shallow-sea hydrothermal system.</title>
        <authorList>
            <person name="Tang K."/>
        </authorList>
    </citation>
    <scope>NUCLEOTIDE SEQUENCE [LARGE SCALE GENOMIC DNA]</scope>
    <source>
        <strain evidence="1 2">JLT9</strain>
    </source>
</reference>
<dbReference type="AlphaFoldDB" id="A0A1B1NBB0"/>
<organism evidence="1 2">
    <name type="scientific">Serinicoccus hydrothermalis</name>
    <dbReference type="NCBI Taxonomy" id="1758689"/>
    <lineage>
        <taxon>Bacteria</taxon>
        <taxon>Bacillati</taxon>
        <taxon>Actinomycetota</taxon>
        <taxon>Actinomycetes</taxon>
        <taxon>Micrococcales</taxon>
        <taxon>Ornithinimicrobiaceae</taxon>
        <taxon>Serinicoccus</taxon>
    </lineage>
</organism>
<proteinExistence type="predicted"/>
<sequence>MRVVRWPAQQQDRDWCAQRAVPCLLLVEPGRPAPEARPTESVLPQSADQGAVARAVDELSRRAVAAPRPTRAQEPVVLPTGRRRSVVGLVAALF</sequence>
<evidence type="ECO:0000313" key="1">
    <source>
        <dbReference type="EMBL" id="ANS78713.1"/>
    </source>
</evidence>
<evidence type="ECO:0000313" key="2">
    <source>
        <dbReference type="Proteomes" id="UP000092482"/>
    </source>
</evidence>
<dbReference type="Proteomes" id="UP000092482">
    <property type="component" value="Chromosome"/>
</dbReference>
<name>A0A1B1NBB0_9MICO</name>
<dbReference type="EMBL" id="CP014989">
    <property type="protein sequence ID" value="ANS78713.1"/>
    <property type="molecule type" value="Genomic_DNA"/>
</dbReference>
<accession>A0A1B1NBB0</accession>
<keyword evidence="2" id="KW-1185">Reference proteome</keyword>